<dbReference type="GO" id="GO:0046872">
    <property type="term" value="F:metal ion binding"/>
    <property type="evidence" value="ECO:0007669"/>
    <property type="project" value="UniProtKB-KW"/>
</dbReference>
<dbReference type="PANTHER" id="PTHR19288">
    <property type="entry name" value="4-NITROPHENYLPHOSPHATASE-RELATED"/>
    <property type="match status" value="1"/>
</dbReference>
<feature type="region of interest" description="Disordered" evidence="5">
    <location>
        <begin position="261"/>
        <end position="289"/>
    </location>
</feature>
<gene>
    <name evidence="6" type="ORF">V5E97_28045</name>
</gene>
<dbReference type="SFLD" id="SFLDS00003">
    <property type="entry name" value="Haloacid_Dehalogenase"/>
    <property type="match status" value="1"/>
</dbReference>
<feature type="active site" description="Nucleophile" evidence="2">
    <location>
        <position position="7"/>
    </location>
</feature>
<dbReference type="NCBIfam" id="TIGR01460">
    <property type="entry name" value="HAD-SF-IIA"/>
    <property type="match status" value="1"/>
</dbReference>
<dbReference type="SUPFAM" id="SSF56784">
    <property type="entry name" value="HAD-like"/>
    <property type="match status" value="1"/>
</dbReference>
<name>A0AAU7CAL2_9BACT</name>
<dbReference type="SFLD" id="SFLDG01139">
    <property type="entry name" value="C2.A:_Pyridoxal_Phosphate_Phos"/>
    <property type="match status" value="1"/>
</dbReference>
<feature type="active site" description="Proton donor" evidence="2">
    <location>
        <position position="9"/>
    </location>
</feature>
<keyword evidence="6" id="KW-0378">Hydrolase</keyword>
<dbReference type="AlphaFoldDB" id="A0AAU7CAL2"/>
<dbReference type="GO" id="GO:0016791">
    <property type="term" value="F:phosphatase activity"/>
    <property type="evidence" value="ECO:0007669"/>
    <property type="project" value="TreeGrafter"/>
</dbReference>
<organism evidence="6">
    <name type="scientific">Singulisphaera sp. Ch08</name>
    <dbReference type="NCBI Taxonomy" id="3120278"/>
    <lineage>
        <taxon>Bacteria</taxon>
        <taxon>Pseudomonadati</taxon>
        <taxon>Planctomycetota</taxon>
        <taxon>Planctomycetia</taxon>
        <taxon>Isosphaerales</taxon>
        <taxon>Isosphaeraceae</taxon>
        <taxon>Singulisphaera</taxon>
    </lineage>
</organism>
<evidence type="ECO:0000256" key="5">
    <source>
        <dbReference type="SAM" id="MobiDB-lite"/>
    </source>
</evidence>
<dbReference type="EMBL" id="CP155447">
    <property type="protein sequence ID" value="XBH02158.1"/>
    <property type="molecule type" value="Genomic_DNA"/>
</dbReference>
<evidence type="ECO:0000256" key="3">
    <source>
        <dbReference type="PIRSR" id="PIRSR000915-2"/>
    </source>
</evidence>
<accession>A0AAU7CAL2</accession>
<reference evidence="6" key="1">
    <citation type="submission" date="2024-05" db="EMBL/GenBank/DDBJ databases">
        <title>Planctomycetes of the genus Singulisphaera possess chitinolytic capabilities.</title>
        <authorList>
            <person name="Ivanova A."/>
        </authorList>
    </citation>
    <scope>NUCLEOTIDE SEQUENCE</scope>
    <source>
        <strain evidence="6">Ch08T</strain>
    </source>
</reference>
<keyword evidence="4" id="KW-0460">Magnesium</keyword>
<feature type="binding site" evidence="3">
    <location>
        <position position="178"/>
    </location>
    <ligand>
        <name>substrate</name>
    </ligand>
</feature>
<evidence type="ECO:0000256" key="4">
    <source>
        <dbReference type="PIRSR" id="PIRSR000915-3"/>
    </source>
</evidence>
<dbReference type="InterPro" id="IPR006357">
    <property type="entry name" value="HAD-SF_hydro_IIA"/>
</dbReference>
<keyword evidence="4" id="KW-0479">Metal-binding</keyword>
<feature type="binding site" evidence="4">
    <location>
        <position position="7"/>
    </location>
    <ligand>
        <name>Mg(2+)</name>
        <dbReference type="ChEBI" id="CHEBI:18420"/>
    </ligand>
</feature>
<dbReference type="Pfam" id="PF13242">
    <property type="entry name" value="Hydrolase_like"/>
    <property type="match status" value="1"/>
</dbReference>
<dbReference type="Pfam" id="PF13344">
    <property type="entry name" value="Hydrolase_6"/>
    <property type="match status" value="1"/>
</dbReference>
<proteinExistence type="inferred from homology"/>
<dbReference type="PIRSF" id="PIRSF000915">
    <property type="entry name" value="PGP-type_phosphatase"/>
    <property type="match status" value="1"/>
</dbReference>
<sequence>MLGYLIDMDGVIYRGGQLIPGADHFINELLKAGVPFRFLTNNSQRTRRDVATRLQRLGIDVEEEHVYTCAMATARFLAQQTPKGTAYVIGEGGLLTALHENGYSIVDRDPDYVVVGEGRTISFEMVEAALEMILKGAKLVATNLDPNCPTVSGLRPGCGATVAMLETASGVKAFSVGKPSPYMLRGARKELGLTTDQTVVIGDTMETDILGGVQLGFKTILVLSGGTNREDLDRYAYQPARIVDSIADLDHADLIHGFANTASSSRSRSNGRPRPEPALTAASDREWQR</sequence>
<dbReference type="InterPro" id="IPR036412">
    <property type="entry name" value="HAD-like_sf"/>
</dbReference>
<feature type="binding site" evidence="4">
    <location>
        <position position="203"/>
    </location>
    <ligand>
        <name>Mg(2+)</name>
        <dbReference type="ChEBI" id="CHEBI:18420"/>
    </ligand>
</feature>
<evidence type="ECO:0000256" key="2">
    <source>
        <dbReference type="PIRSR" id="PIRSR000915-1"/>
    </source>
</evidence>
<dbReference type="GO" id="GO:0005737">
    <property type="term" value="C:cytoplasm"/>
    <property type="evidence" value="ECO:0007669"/>
    <property type="project" value="TreeGrafter"/>
</dbReference>
<evidence type="ECO:0000256" key="1">
    <source>
        <dbReference type="PIRNR" id="PIRNR000915"/>
    </source>
</evidence>
<dbReference type="CDD" id="cd07530">
    <property type="entry name" value="HAD_Pase_UmpH-like"/>
    <property type="match status" value="1"/>
</dbReference>
<evidence type="ECO:0000313" key="6">
    <source>
        <dbReference type="EMBL" id="XBH02158.1"/>
    </source>
</evidence>
<dbReference type="PANTHER" id="PTHR19288:SF46">
    <property type="entry name" value="HALOACID DEHALOGENASE-LIKE HYDROLASE DOMAIN-CONTAINING PROTEIN 2"/>
    <property type="match status" value="1"/>
</dbReference>
<dbReference type="Gene3D" id="3.40.50.1000">
    <property type="entry name" value="HAD superfamily/HAD-like"/>
    <property type="match status" value="2"/>
</dbReference>
<comment type="cofactor">
    <cofactor evidence="4">
        <name>Mg(2+)</name>
        <dbReference type="ChEBI" id="CHEBI:18420"/>
    </cofactor>
    <text evidence="4">Divalent metal ions. Mg(2+) is the most effective.</text>
</comment>
<dbReference type="RefSeq" id="WP_406694900.1">
    <property type="nucleotide sequence ID" value="NZ_CP155447.1"/>
</dbReference>
<comment type="similarity">
    <text evidence="1">Belongs to the HAD-like hydrolase superfamily.</text>
</comment>
<feature type="binding site" evidence="4">
    <location>
        <position position="9"/>
    </location>
    <ligand>
        <name>Mg(2+)</name>
        <dbReference type="ChEBI" id="CHEBI:18420"/>
    </ligand>
</feature>
<protein>
    <submittedName>
        <fullName evidence="6">HAD-IIA family hydrolase</fullName>
    </submittedName>
</protein>
<dbReference type="InterPro" id="IPR023214">
    <property type="entry name" value="HAD_sf"/>
</dbReference>